<gene>
    <name evidence="4" type="ORF">ABB37_08138</name>
</gene>
<dbReference type="VEuPathDB" id="TriTrypDB:LpyrH10_22_0980"/>
<proteinExistence type="predicted"/>
<dbReference type="OrthoDB" id="247470at2759"/>
<dbReference type="OMA" id="CNFLHIG"/>
<keyword evidence="1" id="KW-0862">Zinc</keyword>
<dbReference type="Proteomes" id="UP000037923">
    <property type="component" value="Unassembled WGS sequence"/>
</dbReference>
<name>A0A0M9FU94_LEPPY</name>
<feature type="region of interest" description="Disordered" evidence="2">
    <location>
        <begin position="105"/>
        <end position="139"/>
    </location>
</feature>
<dbReference type="GO" id="GO:0008270">
    <property type="term" value="F:zinc ion binding"/>
    <property type="evidence" value="ECO:0007669"/>
    <property type="project" value="UniProtKB-KW"/>
</dbReference>
<dbReference type="InterPro" id="IPR000571">
    <property type="entry name" value="Znf_CCCH"/>
</dbReference>
<reference evidence="4 5" key="1">
    <citation type="submission" date="2015-07" db="EMBL/GenBank/DDBJ databases">
        <title>High-quality genome of monoxenous trypanosomatid Leptomonas pyrrhocoris.</title>
        <authorList>
            <person name="Flegontov P."/>
            <person name="Butenko A."/>
            <person name="Firsov S."/>
            <person name="Vlcek C."/>
            <person name="Logacheva M.D."/>
            <person name="Field M."/>
            <person name="Filatov D."/>
            <person name="Flegontova O."/>
            <person name="Gerasimov E."/>
            <person name="Jackson A.P."/>
            <person name="Kelly S."/>
            <person name="Opperdoes F."/>
            <person name="O'Reilly A."/>
            <person name="Votypka J."/>
            <person name="Yurchenko V."/>
            <person name="Lukes J."/>
        </authorList>
    </citation>
    <scope>NUCLEOTIDE SEQUENCE [LARGE SCALE GENOMIC DNA]</scope>
    <source>
        <strain evidence="4">H10</strain>
    </source>
</reference>
<evidence type="ECO:0000313" key="4">
    <source>
        <dbReference type="EMBL" id="KPA75986.1"/>
    </source>
</evidence>
<comment type="caution">
    <text evidence="4">The sequence shown here is derived from an EMBL/GenBank/DDBJ whole genome shotgun (WGS) entry which is preliminary data.</text>
</comment>
<feature type="compositionally biased region" description="Low complexity" evidence="2">
    <location>
        <begin position="105"/>
        <end position="121"/>
    </location>
</feature>
<keyword evidence="1" id="KW-0863">Zinc-finger</keyword>
<dbReference type="GeneID" id="26908423"/>
<feature type="zinc finger region" description="C3H1-type" evidence="1">
    <location>
        <begin position="217"/>
        <end position="245"/>
    </location>
</feature>
<keyword evidence="5" id="KW-1185">Reference proteome</keyword>
<evidence type="ECO:0000256" key="1">
    <source>
        <dbReference type="PROSITE-ProRule" id="PRU00723"/>
    </source>
</evidence>
<organism evidence="4 5">
    <name type="scientific">Leptomonas pyrrhocoris</name>
    <name type="common">Firebug parasite</name>
    <dbReference type="NCBI Taxonomy" id="157538"/>
    <lineage>
        <taxon>Eukaryota</taxon>
        <taxon>Discoba</taxon>
        <taxon>Euglenozoa</taxon>
        <taxon>Kinetoplastea</taxon>
        <taxon>Metakinetoplastina</taxon>
        <taxon>Trypanosomatida</taxon>
        <taxon>Trypanosomatidae</taxon>
        <taxon>Leishmaniinae</taxon>
        <taxon>Leptomonas</taxon>
    </lineage>
</organism>
<dbReference type="PROSITE" id="PS50103">
    <property type="entry name" value="ZF_C3H1"/>
    <property type="match status" value="1"/>
</dbReference>
<dbReference type="RefSeq" id="XP_015654425.1">
    <property type="nucleotide sequence ID" value="XM_015807030.1"/>
</dbReference>
<accession>A0A0M9FU94</accession>
<protein>
    <recommendedName>
        <fullName evidence="3">C3H1-type domain-containing protein</fullName>
    </recommendedName>
</protein>
<feature type="domain" description="C3H1-type" evidence="3">
    <location>
        <begin position="217"/>
        <end position="245"/>
    </location>
</feature>
<evidence type="ECO:0000313" key="5">
    <source>
        <dbReference type="Proteomes" id="UP000037923"/>
    </source>
</evidence>
<dbReference type="AlphaFoldDB" id="A0A0M9FU94"/>
<dbReference type="EMBL" id="LGTL01000022">
    <property type="protein sequence ID" value="KPA75986.1"/>
    <property type="molecule type" value="Genomic_DNA"/>
</dbReference>
<evidence type="ECO:0000259" key="3">
    <source>
        <dbReference type="PROSITE" id="PS50103"/>
    </source>
</evidence>
<keyword evidence="1" id="KW-0479">Metal-binding</keyword>
<sequence length="261" mass="26692">MSAFAYKEPTAAPATAARHRKPARVNYVIEACTPAMLCLVRGAQAKAYTPLSLEDVYEAVQPHDLALRPSPYIAHQALLDFYKICDGYNGVEMEAVDLQQLTVGSHSKGHHSGAAATAAATGVPTQHGSNASASTPAGPSFSSAAAAAASASTSALPALPPLPSPDDPNIAEKLNDYRIAQLRRNAQHVDNSVYHAGSASASSSSAPSASASAGGGGGGAGVCHFYRTPGGCYRGAQCPFLHLDKAGQPLPKAPFGIGKRS</sequence>
<evidence type="ECO:0000256" key="2">
    <source>
        <dbReference type="SAM" id="MobiDB-lite"/>
    </source>
</evidence>